<accession>A0A916TFW2</accession>
<evidence type="ECO:0000313" key="2">
    <source>
        <dbReference type="Proteomes" id="UP000605148"/>
    </source>
</evidence>
<keyword evidence="2" id="KW-1185">Reference proteome</keyword>
<dbReference type="OrthoDB" id="7679329at2"/>
<comment type="caution">
    <text evidence="1">The sequence shown here is derived from an EMBL/GenBank/DDBJ whole genome shotgun (WGS) entry which is preliminary data.</text>
</comment>
<dbReference type="Proteomes" id="UP000605148">
    <property type="component" value="Unassembled WGS sequence"/>
</dbReference>
<protein>
    <submittedName>
        <fullName evidence="1">Uncharacterized protein</fullName>
    </submittedName>
</protein>
<dbReference type="RefSeq" id="WP_150495237.1">
    <property type="nucleotide sequence ID" value="NZ_BMFA01000003.1"/>
</dbReference>
<organism evidence="1 2">
    <name type="scientific">Roseibium aquae</name>
    <dbReference type="NCBI Taxonomy" id="1323746"/>
    <lineage>
        <taxon>Bacteria</taxon>
        <taxon>Pseudomonadati</taxon>
        <taxon>Pseudomonadota</taxon>
        <taxon>Alphaproteobacteria</taxon>
        <taxon>Hyphomicrobiales</taxon>
        <taxon>Stappiaceae</taxon>
        <taxon>Roseibium</taxon>
    </lineage>
</organism>
<gene>
    <name evidence="1" type="ORF">GCM10011316_14180</name>
</gene>
<dbReference type="EMBL" id="BMFA01000003">
    <property type="protein sequence ID" value="GGB43343.1"/>
    <property type="molecule type" value="Genomic_DNA"/>
</dbReference>
<reference evidence="1" key="1">
    <citation type="journal article" date="2014" name="Int. J. Syst. Evol. Microbiol.">
        <title>Complete genome sequence of Corynebacterium casei LMG S-19264T (=DSM 44701T), isolated from a smear-ripened cheese.</title>
        <authorList>
            <consortium name="US DOE Joint Genome Institute (JGI-PGF)"/>
            <person name="Walter F."/>
            <person name="Albersmeier A."/>
            <person name="Kalinowski J."/>
            <person name="Ruckert C."/>
        </authorList>
    </citation>
    <scope>NUCLEOTIDE SEQUENCE</scope>
    <source>
        <strain evidence="1">CGMCC 1.12426</strain>
    </source>
</reference>
<name>A0A916TFW2_9HYPH</name>
<dbReference type="AlphaFoldDB" id="A0A916TFW2"/>
<proteinExistence type="predicted"/>
<evidence type="ECO:0000313" key="1">
    <source>
        <dbReference type="EMBL" id="GGB43343.1"/>
    </source>
</evidence>
<sequence>MTTTFWPTFAVPVQLRTGSKRTDRLNDLENRMNAFLAEKERTGCAEVVDRVKASREEVRNARSRP</sequence>
<reference evidence="1" key="2">
    <citation type="submission" date="2020-09" db="EMBL/GenBank/DDBJ databases">
        <authorList>
            <person name="Sun Q."/>
            <person name="Zhou Y."/>
        </authorList>
    </citation>
    <scope>NUCLEOTIDE SEQUENCE</scope>
    <source>
        <strain evidence="1">CGMCC 1.12426</strain>
    </source>
</reference>